<accession>A0A9D4JD86</accession>
<dbReference type="EMBL" id="JAIWYP010000006">
    <property type="protein sequence ID" value="KAH3804303.1"/>
    <property type="molecule type" value="Genomic_DNA"/>
</dbReference>
<organism evidence="1 2">
    <name type="scientific">Dreissena polymorpha</name>
    <name type="common">Zebra mussel</name>
    <name type="synonym">Mytilus polymorpha</name>
    <dbReference type="NCBI Taxonomy" id="45954"/>
    <lineage>
        <taxon>Eukaryota</taxon>
        <taxon>Metazoa</taxon>
        <taxon>Spiralia</taxon>
        <taxon>Lophotrochozoa</taxon>
        <taxon>Mollusca</taxon>
        <taxon>Bivalvia</taxon>
        <taxon>Autobranchia</taxon>
        <taxon>Heteroconchia</taxon>
        <taxon>Euheterodonta</taxon>
        <taxon>Imparidentia</taxon>
        <taxon>Neoheterodontei</taxon>
        <taxon>Myida</taxon>
        <taxon>Dreissenoidea</taxon>
        <taxon>Dreissenidae</taxon>
        <taxon>Dreissena</taxon>
    </lineage>
</organism>
<proteinExistence type="predicted"/>
<evidence type="ECO:0000313" key="1">
    <source>
        <dbReference type="EMBL" id="KAH3804303.1"/>
    </source>
</evidence>
<comment type="caution">
    <text evidence="1">The sequence shown here is derived from an EMBL/GenBank/DDBJ whole genome shotgun (WGS) entry which is preliminary data.</text>
</comment>
<name>A0A9D4JD86_DREPO</name>
<keyword evidence="2" id="KW-1185">Reference proteome</keyword>
<reference evidence="1" key="1">
    <citation type="journal article" date="2019" name="bioRxiv">
        <title>The Genome of the Zebra Mussel, Dreissena polymorpha: A Resource for Invasive Species Research.</title>
        <authorList>
            <person name="McCartney M.A."/>
            <person name="Auch B."/>
            <person name="Kono T."/>
            <person name="Mallez S."/>
            <person name="Zhang Y."/>
            <person name="Obille A."/>
            <person name="Becker A."/>
            <person name="Abrahante J.E."/>
            <person name="Garbe J."/>
            <person name="Badalamenti J.P."/>
            <person name="Herman A."/>
            <person name="Mangelson H."/>
            <person name="Liachko I."/>
            <person name="Sullivan S."/>
            <person name="Sone E.D."/>
            <person name="Koren S."/>
            <person name="Silverstein K.A.T."/>
            <person name="Beckman K.B."/>
            <person name="Gohl D.M."/>
        </authorList>
    </citation>
    <scope>NUCLEOTIDE SEQUENCE</scope>
    <source>
        <strain evidence="1">Duluth1</strain>
        <tissue evidence="1">Whole animal</tissue>
    </source>
</reference>
<gene>
    <name evidence="1" type="ORF">DPMN_132587</name>
</gene>
<protein>
    <submittedName>
        <fullName evidence="1">Uncharacterized protein</fullName>
    </submittedName>
</protein>
<dbReference type="AlphaFoldDB" id="A0A9D4JD86"/>
<reference evidence="1" key="2">
    <citation type="submission" date="2020-11" db="EMBL/GenBank/DDBJ databases">
        <authorList>
            <person name="McCartney M.A."/>
            <person name="Auch B."/>
            <person name="Kono T."/>
            <person name="Mallez S."/>
            <person name="Becker A."/>
            <person name="Gohl D.M."/>
            <person name="Silverstein K.A.T."/>
            <person name="Koren S."/>
            <person name="Bechman K.B."/>
            <person name="Herman A."/>
            <person name="Abrahante J.E."/>
            <person name="Garbe J."/>
        </authorList>
    </citation>
    <scope>NUCLEOTIDE SEQUENCE</scope>
    <source>
        <strain evidence="1">Duluth1</strain>
        <tissue evidence="1">Whole animal</tissue>
    </source>
</reference>
<evidence type="ECO:0000313" key="2">
    <source>
        <dbReference type="Proteomes" id="UP000828390"/>
    </source>
</evidence>
<sequence length="70" mass="8457">MIQAFERKYIRRLLCNSYTEHNTNELRPDSDGNTFLPIRAPYGDRQTTKYGLVWTRHKAHLCARQFDRER</sequence>
<dbReference type="Proteomes" id="UP000828390">
    <property type="component" value="Unassembled WGS sequence"/>
</dbReference>